<feature type="domain" description="ABC transporter" evidence="15">
    <location>
        <begin position="111"/>
        <end position="347"/>
    </location>
</feature>
<feature type="transmembrane region" description="Helical" evidence="14">
    <location>
        <begin position="12"/>
        <end position="31"/>
    </location>
</feature>
<evidence type="ECO:0000256" key="4">
    <source>
        <dbReference type="ARBA" id="ARBA00022448"/>
    </source>
</evidence>
<keyword evidence="8" id="KW-0067">ATP-binding</keyword>
<dbReference type="InterPro" id="IPR017871">
    <property type="entry name" value="ABC_transporter-like_CS"/>
</dbReference>
<dbReference type="InterPro" id="IPR003593">
    <property type="entry name" value="AAA+_ATPase"/>
</dbReference>
<keyword evidence="4" id="KW-0813">Transport</keyword>
<comment type="catalytic activity">
    <reaction evidence="13">
        <text>ATP + H2O + xenobioticSide 1 = ADP + phosphate + xenobioticSide 2.</text>
        <dbReference type="EC" id="7.6.2.2"/>
    </reaction>
</comment>
<dbReference type="WBParaSite" id="PSAMB.scaffold10238size4235.g33150.t1">
    <property type="protein sequence ID" value="PSAMB.scaffold10238size4235.g33150.t1"/>
    <property type="gene ID" value="PSAMB.scaffold10238size4235.g33150"/>
</dbReference>
<evidence type="ECO:0000256" key="10">
    <source>
        <dbReference type="ARBA" id="ARBA00022989"/>
    </source>
</evidence>
<evidence type="ECO:0000256" key="1">
    <source>
        <dbReference type="ARBA" id="ARBA00004141"/>
    </source>
</evidence>
<keyword evidence="9" id="KW-1278">Translocase</keyword>
<evidence type="ECO:0000313" key="16">
    <source>
        <dbReference type="Proteomes" id="UP000887566"/>
    </source>
</evidence>
<dbReference type="Gene3D" id="3.40.50.300">
    <property type="entry name" value="P-loop containing nucleotide triphosphate hydrolases"/>
    <property type="match status" value="1"/>
</dbReference>
<dbReference type="InterPro" id="IPR036640">
    <property type="entry name" value="ABC1_TM_sf"/>
</dbReference>
<dbReference type="SMART" id="SM00382">
    <property type="entry name" value="AAA"/>
    <property type="match status" value="1"/>
</dbReference>
<dbReference type="PROSITE" id="PS00211">
    <property type="entry name" value="ABC_TRANSPORTER_1"/>
    <property type="match status" value="1"/>
</dbReference>
<evidence type="ECO:0000256" key="2">
    <source>
        <dbReference type="ARBA" id="ARBA00007577"/>
    </source>
</evidence>
<dbReference type="Proteomes" id="UP000887566">
    <property type="component" value="Unplaced"/>
</dbReference>
<evidence type="ECO:0000256" key="11">
    <source>
        <dbReference type="ARBA" id="ARBA00023136"/>
    </source>
</evidence>
<dbReference type="InterPro" id="IPR027417">
    <property type="entry name" value="P-loop_NTPase"/>
</dbReference>
<evidence type="ECO:0000256" key="13">
    <source>
        <dbReference type="ARBA" id="ARBA00034018"/>
    </source>
</evidence>
<comment type="similarity">
    <text evidence="2">Belongs to the ABC transporter superfamily. ABCB family. Multidrug resistance exporter (TC 3.A.1.201) subfamily.</text>
</comment>
<reference evidence="17" key="1">
    <citation type="submission" date="2022-11" db="UniProtKB">
        <authorList>
            <consortium name="WormBaseParasite"/>
        </authorList>
    </citation>
    <scope>IDENTIFICATION</scope>
</reference>
<proteinExistence type="inferred from homology"/>
<comment type="subcellular location">
    <subcellularLocation>
        <location evidence="1">Membrane</location>
        <topology evidence="1">Multi-pass membrane protein</topology>
    </subcellularLocation>
</comment>
<keyword evidence="16" id="KW-1185">Reference proteome</keyword>
<dbReference type="FunFam" id="3.40.50.300:FF:000479">
    <property type="entry name" value="Multidrug resistance protein 1A"/>
    <property type="match status" value="1"/>
</dbReference>
<evidence type="ECO:0000256" key="7">
    <source>
        <dbReference type="ARBA" id="ARBA00022741"/>
    </source>
</evidence>
<dbReference type="GO" id="GO:0005524">
    <property type="term" value="F:ATP binding"/>
    <property type="evidence" value="ECO:0007669"/>
    <property type="project" value="UniProtKB-KW"/>
</dbReference>
<dbReference type="SUPFAM" id="SSF90123">
    <property type="entry name" value="ABC transporter transmembrane region"/>
    <property type="match status" value="1"/>
</dbReference>
<organism evidence="16 17">
    <name type="scientific">Plectus sambesii</name>
    <dbReference type="NCBI Taxonomy" id="2011161"/>
    <lineage>
        <taxon>Eukaryota</taxon>
        <taxon>Metazoa</taxon>
        <taxon>Ecdysozoa</taxon>
        <taxon>Nematoda</taxon>
        <taxon>Chromadorea</taxon>
        <taxon>Plectida</taxon>
        <taxon>Plectina</taxon>
        <taxon>Plectoidea</taxon>
        <taxon>Plectidae</taxon>
        <taxon>Plectus</taxon>
    </lineage>
</organism>
<evidence type="ECO:0000256" key="9">
    <source>
        <dbReference type="ARBA" id="ARBA00022967"/>
    </source>
</evidence>
<dbReference type="CDD" id="cd03249">
    <property type="entry name" value="ABC_MTABC3_MDL1_MDL2"/>
    <property type="match status" value="1"/>
</dbReference>
<dbReference type="AlphaFoldDB" id="A0A914UHI4"/>
<dbReference type="GO" id="GO:0016020">
    <property type="term" value="C:membrane"/>
    <property type="evidence" value="ECO:0007669"/>
    <property type="project" value="UniProtKB-SubCell"/>
</dbReference>
<dbReference type="InterPro" id="IPR003439">
    <property type="entry name" value="ABC_transporter-like_ATP-bd"/>
</dbReference>
<accession>A0A914UHI4</accession>
<keyword evidence="11 14" id="KW-0472">Membrane</keyword>
<keyword evidence="12" id="KW-0325">Glycoprotein</keyword>
<keyword evidence="10 14" id="KW-1133">Transmembrane helix</keyword>
<name>A0A914UHI4_9BILA</name>
<protein>
    <recommendedName>
        <fullName evidence="3">ABC-type xenobiotic transporter</fullName>
        <ecNumber evidence="3">7.6.2.2</ecNumber>
    </recommendedName>
</protein>
<keyword evidence="7" id="KW-0547">Nucleotide-binding</keyword>
<dbReference type="SUPFAM" id="SSF52540">
    <property type="entry name" value="P-loop containing nucleoside triphosphate hydrolases"/>
    <property type="match status" value="1"/>
</dbReference>
<dbReference type="GO" id="GO:0008559">
    <property type="term" value="F:ABC-type xenobiotic transporter activity"/>
    <property type="evidence" value="ECO:0007669"/>
    <property type="project" value="UniProtKB-EC"/>
</dbReference>
<dbReference type="Gene3D" id="1.20.1560.10">
    <property type="entry name" value="ABC transporter type 1, transmembrane domain"/>
    <property type="match status" value="2"/>
</dbReference>
<evidence type="ECO:0000313" key="17">
    <source>
        <dbReference type="WBParaSite" id="PSAMB.scaffold10238size4235.g33150.t1"/>
    </source>
</evidence>
<evidence type="ECO:0000256" key="8">
    <source>
        <dbReference type="ARBA" id="ARBA00022840"/>
    </source>
</evidence>
<dbReference type="InterPro" id="IPR039421">
    <property type="entry name" value="Type_1_exporter"/>
</dbReference>
<evidence type="ECO:0000256" key="14">
    <source>
        <dbReference type="SAM" id="Phobius"/>
    </source>
</evidence>
<evidence type="ECO:0000259" key="15">
    <source>
        <dbReference type="PROSITE" id="PS50893"/>
    </source>
</evidence>
<keyword evidence="5 14" id="KW-0812">Transmembrane</keyword>
<dbReference type="Pfam" id="PF00005">
    <property type="entry name" value="ABC_tran"/>
    <property type="match status" value="1"/>
</dbReference>
<dbReference type="EC" id="7.6.2.2" evidence="3"/>
<evidence type="ECO:0000256" key="3">
    <source>
        <dbReference type="ARBA" id="ARBA00012191"/>
    </source>
</evidence>
<evidence type="ECO:0000256" key="6">
    <source>
        <dbReference type="ARBA" id="ARBA00022737"/>
    </source>
</evidence>
<evidence type="ECO:0000256" key="12">
    <source>
        <dbReference type="ARBA" id="ARBA00023180"/>
    </source>
</evidence>
<dbReference type="PROSITE" id="PS50893">
    <property type="entry name" value="ABC_TRANSPORTER_2"/>
    <property type="match status" value="1"/>
</dbReference>
<keyword evidence="6" id="KW-0677">Repeat</keyword>
<dbReference type="PANTHER" id="PTHR24221:SF455">
    <property type="entry name" value="MULTIDRUG RESISTANCE PROTEIN PGP-3"/>
    <property type="match status" value="1"/>
</dbReference>
<dbReference type="PANTHER" id="PTHR24221">
    <property type="entry name" value="ATP-BINDING CASSETTE SUB-FAMILY B"/>
    <property type="match status" value="1"/>
</dbReference>
<sequence>MAGSHRTAIVKGLWQALAYGMSASFMFFNFASAYRFGVWLVENRWTSPYAVFQVIEALNLSSMGVMTAAAYFPEYVKARLAAGLMFGMIRQEPNFDNLSEAGVKKELTGNIAVNGVYFSYPTRRQHLVVRNLTVKADVGKTIALVGPSGCGKSTVIQLLERFYDPMDGRVTIDDIDVRTMNIRHLRSQIALVSQEPTLFDASIGDNITYGLGEISQQKIEEAAKLANIHTFVSELPDGYNTNVGAKGTQLSGGQKQRIAIARAIVRNPKILLLDEATSALDTASEQIVQEALDKAREGRTCITIAHRLSTIQNADVIVVVRNGAVAEQGTHSQLLTRKGLYYRLIQKQDLK</sequence>
<evidence type="ECO:0000256" key="5">
    <source>
        <dbReference type="ARBA" id="ARBA00022692"/>
    </source>
</evidence>
<dbReference type="GO" id="GO:0016887">
    <property type="term" value="F:ATP hydrolysis activity"/>
    <property type="evidence" value="ECO:0007669"/>
    <property type="project" value="InterPro"/>
</dbReference>